<evidence type="ECO:0000256" key="9">
    <source>
        <dbReference type="ARBA" id="ARBA00022553"/>
    </source>
</evidence>
<organism>
    <name type="scientific">Pediculus humanus subsp. corporis</name>
    <name type="common">Body louse</name>
    <dbReference type="NCBI Taxonomy" id="121224"/>
    <lineage>
        <taxon>Eukaryota</taxon>
        <taxon>Metazoa</taxon>
        <taxon>Ecdysozoa</taxon>
        <taxon>Arthropoda</taxon>
        <taxon>Hexapoda</taxon>
        <taxon>Insecta</taxon>
        <taxon>Pterygota</taxon>
        <taxon>Neoptera</taxon>
        <taxon>Paraneoptera</taxon>
        <taxon>Psocodea</taxon>
        <taxon>Troctomorpha</taxon>
        <taxon>Phthiraptera</taxon>
        <taxon>Anoplura</taxon>
        <taxon>Pediculidae</taxon>
        <taxon>Pediculus</taxon>
    </lineage>
</organism>
<evidence type="ECO:0000256" key="21">
    <source>
        <dbReference type="PROSITE-ProRule" id="PRU10141"/>
    </source>
</evidence>
<keyword evidence="11" id="KW-0479">Metal-binding</keyword>
<dbReference type="PROSITE" id="PS00107">
    <property type="entry name" value="PROTEIN_KINASE_ATP"/>
    <property type="match status" value="1"/>
</dbReference>
<dbReference type="SUPFAM" id="SSF56112">
    <property type="entry name" value="Protein kinase-like (PK-like)"/>
    <property type="match status" value="1"/>
</dbReference>
<dbReference type="Gene3D" id="3.30.200.20">
    <property type="entry name" value="Phosphorylase Kinase, domain 1"/>
    <property type="match status" value="1"/>
</dbReference>
<dbReference type="InterPro" id="IPR017441">
    <property type="entry name" value="Protein_kinase_ATP_BS"/>
</dbReference>
<sequence length="618" mass="70292">MNRYITLNQLGDGTYGSVVLGQRVDTGEKVAIKKMKRKYYSWDEAMNLREVKSLKKLSHANVVKLKEVIRENDTLYFVFEYMQANLYQLMKDRGRLFPEPVIRNIVFQILQGLAFMHRNGFFHRDMKPENLLCCGPELVKIADFGLAREIRSRPPYTDYVSTRWYRAPEVLLHSTTYGSPIDIWAVGCITAELYTFRPLFPGSSEIDEMFKICSILGTPDRKEWPEGYVLASAMNFKFPKFSKIPLSSVVTGAGKEGITLIEDMLNWCPGKRPTAQQSLRYPYFQTGQILGNNSQSISIDATSNSQGVNTNYIKSAINRYPDIRREEHKTTKNFSNFTFLPDKLPKTPKIFLSSPDIDEAPASKITKCDIVTGNSNTVVNTRSNISTNVDKLFNTSELKEYTKNEKPILKTPFKPMNLLFDNHPGSHNLISKYLTSRPNNFSDNISNNSKKKTFLSNPKNEIDAAILSKQIPLNSSKLQNNILKRENSGKWLLSSKRKINAKEHYLSLARYIAGQSTNISRKNENILNSETDTQTWGQLGSIQKHDLEPYVVKTYQRLPYEAIKIGGSGLPVRAAVGGTKANAGPQRRIDWAANNYSYVYFLTIHINTSFAEEELRQA</sequence>
<evidence type="ECO:0000256" key="16">
    <source>
        <dbReference type="ARBA" id="ARBA00023212"/>
    </source>
</evidence>
<evidence type="ECO:0000256" key="13">
    <source>
        <dbReference type="ARBA" id="ARBA00022777"/>
    </source>
</evidence>
<dbReference type="VEuPathDB" id="VectorBase:PHUM293070"/>
<dbReference type="OrthoDB" id="2158884at2759"/>
<evidence type="ECO:0000256" key="2">
    <source>
        <dbReference type="ARBA" id="ARBA00004123"/>
    </source>
</evidence>
<comment type="subcellular location">
    <subcellularLocation>
        <location evidence="3">Cell projection</location>
        <location evidence="3">Cilium</location>
    </subcellularLocation>
    <subcellularLocation>
        <location evidence="4">Cytoplasm</location>
        <location evidence="4">Cytoskeleton</location>
    </subcellularLocation>
    <subcellularLocation>
        <location evidence="2">Nucleus</location>
    </subcellularLocation>
</comment>
<comment type="similarity">
    <text evidence="5">Belongs to the protein kinase superfamily. CMGC Ser/Thr protein kinase family. CDC2/CDKX subfamily.</text>
</comment>
<keyword evidence="16" id="KW-0206">Cytoskeleton</keyword>
<dbReference type="EC" id="2.7.11.1" evidence="6"/>
<keyword evidence="13 23" id="KW-0418">Kinase</keyword>
<keyword evidence="17" id="KW-0539">Nucleus</keyword>
<evidence type="ECO:0000256" key="15">
    <source>
        <dbReference type="ARBA" id="ARBA00022842"/>
    </source>
</evidence>
<keyword evidence="8" id="KW-0723">Serine/threonine-protein kinase</keyword>
<evidence type="ECO:0000259" key="22">
    <source>
        <dbReference type="PROSITE" id="PS50011"/>
    </source>
</evidence>
<evidence type="ECO:0000256" key="4">
    <source>
        <dbReference type="ARBA" id="ARBA00004245"/>
    </source>
</evidence>
<reference evidence="23" key="1">
    <citation type="submission" date="2007-04" db="EMBL/GenBank/DDBJ databases">
        <title>Annotation of Pediculus humanus corporis strain USDA.</title>
        <authorList>
            <person name="Kirkness E."/>
            <person name="Hannick L."/>
            <person name="Hass B."/>
            <person name="Bruggner R."/>
            <person name="Lawson D."/>
            <person name="Bidwell S."/>
            <person name="Joardar V."/>
            <person name="Caler E."/>
            <person name="Walenz B."/>
            <person name="Inman J."/>
            <person name="Schobel S."/>
            <person name="Galinsky K."/>
            <person name="Amedeo P."/>
            <person name="Strausberg R."/>
        </authorList>
    </citation>
    <scope>NUCLEOTIDE SEQUENCE</scope>
    <source>
        <strain evidence="23">USDA</strain>
    </source>
</reference>
<dbReference type="InterPro" id="IPR000719">
    <property type="entry name" value="Prot_kinase_dom"/>
</dbReference>
<evidence type="ECO:0000256" key="11">
    <source>
        <dbReference type="ARBA" id="ARBA00022723"/>
    </source>
</evidence>
<dbReference type="FunFam" id="1.10.510.10:FF:000104">
    <property type="entry name" value="serine/threonine-protein kinase MAK isoform X1"/>
    <property type="match status" value="1"/>
</dbReference>
<dbReference type="SMART" id="SM00220">
    <property type="entry name" value="S_TKc"/>
    <property type="match status" value="1"/>
</dbReference>
<dbReference type="HOGENOM" id="CLU_000288_181_25_1"/>
<dbReference type="GO" id="GO:0005634">
    <property type="term" value="C:nucleus"/>
    <property type="evidence" value="ECO:0007669"/>
    <property type="project" value="UniProtKB-SubCell"/>
</dbReference>
<dbReference type="EMBL" id="AAZO01003397">
    <property type="status" value="NOT_ANNOTATED_CDS"/>
    <property type="molecule type" value="Genomic_DNA"/>
</dbReference>
<dbReference type="Proteomes" id="UP000009046">
    <property type="component" value="Unassembled WGS sequence"/>
</dbReference>
<evidence type="ECO:0000256" key="8">
    <source>
        <dbReference type="ARBA" id="ARBA00022527"/>
    </source>
</evidence>
<dbReference type="GeneID" id="8229698"/>
<comment type="catalytic activity">
    <reaction evidence="19">
        <text>L-threonyl-[protein] + ATP = O-phospho-L-threonyl-[protein] + ADP + H(+)</text>
        <dbReference type="Rhea" id="RHEA:46608"/>
        <dbReference type="Rhea" id="RHEA-COMP:11060"/>
        <dbReference type="Rhea" id="RHEA-COMP:11605"/>
        <dbReference type="ChEBI" id="CHEBI:15378"/>
        <dbReference type="ChEBI" id="CHEBI:30013"/>
        <dbReference type="ChEBI" id="CHEBI:30616"/>
        <dbReference type="ChEBI" id="CHEBI:61977"/>
        <dbReference type="ChEBI" id="CHEBI:456216"/>
        <dbReference type="EC" id="2.7.11.1"/>
    </reaction>
</comment>
<evidence type="ECO:0000256" key="3">
    <source>
        <dbReference type="ARBA" id="ARBA00004138"/>
    </source>
</evidence>
<dbReference type="AlphaFoldDB" id="E0VLS1"/>
<gene>
    <name evidence="24" type="primary">8229698</name>
    <name evidence="23" type="ORF">Phum_PHUM293070</name>
</gene>
<dbReference type="InterPro" id="IPR011009">
    <property type="entry name" value="Kinase-like_dom_sf"/>
</dbReference>
<evidence type="ECO:0000313" key="23">
    <source>
        <dbReference type="EMBL" id="EEB14327.1"/>
    </source>
</evidence>
<dbReference type="Pfam" id="PF00069">
    <property type="entry name" value="Pkinase"/>
    <property type="match status" value="1"/>
</dbReference>
<dbReference type="Gene3D" id="1.10.510.10">
    <property type="entry name" value="Transferase(Phosphotransferase) domain 1"/>
    <property type="match status" value="1"/>
</dbReference>
<dbReference type="InterPro" id="IPR050117">
    <property type="entry name" value="MAPK"/>
</dbReference>
<dbReference type="OMA" id="IRREEHK"/>
<feature type="binding site" evidence="21">
    <location>
        <position position="34"/>
    </location>
    <ligand>
        <name>ATP</name>
        <dbReference type="ChEBI" id="CHEBI:30616"/>
    </ligand>
</feature>
<comment type="cofactor">
    <cofactor evidence="1">
        <name>Mg(2+)</name>
        <dbReference type="ChEBI" id="CHEBI:18420"/>
    </cofactor>
</comment>
<dbReference type="GO" id="GO:0046872">
    <property type="term" value="F:metal ion binding"/>
    <property type="evidence" value="ECO:0007669"/>
    <property type="project" value="UniProtKB-KW"/>
</dbReference>
<keyword evidence="7" id="KW-0963">Cytoplasm</keyword>
<evidence type="ECO:0000256" key="19">
    <source>
        <dbReference type="ARBA" id="ARBA00047899"/>
    </source>
</evidence>
<dbReference type="GO" id="GO:0005524">
    <property type="term" value="F:ATP binding"/>
    <property type="evidence" value="ECO:0007669"/>
    <property type="project" value="UniProtKB-UniRule"/>
</dbReference>
<dbReference type="eggNOG" id="KOG0661">
    <property type="taxonomic scope" value="Eukaryota"/>
</dbReference>
<dbReference type="STRING" id="121224.E0VLS1"/>
<evidence type="ECO:0000313" key="25">
    <source>
        <dbReference type="Proteomes" id="UP000009046"/>
    </source>
</evidence>
<protein>
    <recommendedName>
        <fullName evidence="6">non-specific serine/threonine protein kinase</fullName>
        <ecNumber evidence="6">2.7.11.1</ecNumber>
    </recommendedName>
</protein>
<evidence type="ECO:0000256" key="10">
    <source>
        <dbReference type="ARBA" id="ARBA00022679"/>
    </source>
</evidence>
<dbReference type="GO" id="GO:0004674">
    <property type="term" value="F:protein serine/threonine kinase activity"/>
    <property type="evidence" value="ECO:0007669"/>
    <property type="project" value="UniProtKB-KW"/>
</dbReference>
<dbReference type="GO" id="GO:0005929">
    <property type="term" value="C:cilium"/>
    <property type="evidence" value="ECO:0007669"/>
    <property type="project" value="UniProtKB-SubCell"/>
</dbReference>
<keyword evidence="14 21" id="KW-0067">ATP-binding</keyword>
<dbReference type="PROSITE" id="PS50011">
    <property type="entry name" value="PROTEIN_KINASE_DOM"/>
    <property type="match status" value="1"/>
</dbReference>
<evidence type="ECO:0000256" key="5">
    <source>
        <dbReference type="ARBA" id="ARBA00006485"/>
    </source>
</evidence>
<dbReference type="KEGG" id="phu:Phum_PHUM293070"/>
<reference evidence="23" key="2">
    <citation type="submission" date="2007-04" db="EMBL/GenBank/DDBJ databases">
        <title>The genome of the human body louse.</title>
        <authorList>
            <consortium name="The Human Body Louse Genome Consortium"/>
            <person name="Kirkness E."/>
            <person name="Walenz B."/>
            <person name="Hass B."/>
            <person name="Bruggner R."/>
            <person name="Strausberg R."/>
        </authorList>
    </citation>
    <scope>NUCLEOTIDE SEQUENCE</scope>
    <source>
        <strain evidence="23">USDA</strain>
    </source>
</reference>
<dbReference type="CTD" id="8229698"/>
<dbReference type="CDD" id="cd07830">
    <property type="entry name" value="STKc_MAK_like"/>
    <property type="match status" value="1"/>
</dbReference>
<keyword evidence="9" id="KW-0597">Phosphoprotein</keyword>
<dbReference type="RefSeq" id="XP_002427065.1">
    <property type="nucleotide sequence ID" value="XM_002427020.1"/>
</dbReference>
<dbReference type="InParanoid" id="E0VLS1"/>
<dbReference type="PROSITE" id="PS00108">
    <property type="entry name" value="PROTEIN_KINASE_ST"/>
    <property type="match status" value="1"/>
</dbReference>
<evidence type="ECO:0000256" key="20">
    <source>
        <dbReference type="ARBA" id="ARBA00048679"/>
    </source>
</evidence>
<evidence type="ECO:0000256" key="18">
    <source>
        <dbReference type="ARBA" id="ARBA00023273"/>
    </source>
</evidence>
<keyword evidence="10 23" id="KW-0808">Transferase</keyword>
<evidence type="ECO:0000256" key="7">
    <source>
        <dbReference type="ARBA" id="ARBA00022490"/>
    </source>
</evidence>
<evidence type="ECO:0000256" key="17">
    <source>
        <dbReference type="ARBA" id="ARBA00023242"/>
    </source>
</evidence>
<comment type="catalytic activity">
    <reaction evidence="20">
        <text>L-seryl-[protein] + ATP = O-phospho-L-seryl-[protein] + ADP + H(+)</text>
        <dbReference type="Rhea" id="RHEA:17989"/>
        <dbReference type="Rhea" id="RHEA-COMP:9863"/>
        <dbReference type="Rhea" id="RHEA-COMP:11604"/>
        <dbReference type="ChEBI" id="CHEBI:15378"/>
        <dbReference type="ChEBI" id="CHEBI:29999"/>
        <dbReference type="ChEBI" id="CHEBI:30616"/>
        <dbReference type="ChEBI" id="CHEBI:83421"/>
        <dbReference type="ChEBI" id="CHEBI:456216"/>
        <dbReference type="EC" id="2.7.11.1"/>
    </reaction>
</comment>
<evidence type="ECO:0000256" key="12">
    <source>
        <dbReference type="ARBA" id="ARBA00022741"/>
    </source>
</evidence>
<dbReference type="EMBL" id="DS235281">
    <property type="protein sequence ID" value="EEB14327.1"/>
    <property type="molecule type" value="Genomic_DNA"/>
</dbReference>
<evidence type="ECO:0000256" key="1">
    <source>
        <dbReference type="ARBA" id="ARBA00001946"/>
    </source>
</evidence>
<keyword evidence="12 21" id="KW-0547">Nucleotide-binding</keyword>
<proteinExistence type="inferred from homology"/>
<dbReference type="PANTHER" id="PTHR24055">
    <property type="entry name" value="MITOGEN-ACTIVATED PROTEIN KINASE"/>
    <property type="match status" value="1"/>
</dbReference>
<reference evidence="24" key="3">
    <citation type="submission" date="2021-02" db="UniProtKB">
        <authorList>
            <consortium name="EnsemblMetazoa"/>
        </authorList>
    </citation>
    <scope>IDENTIFICATION</scope>
    <source>
        <strain evidence="24">USDA</strain>
    </source>
</reference>
<dbReference type="GO" id="GO:0005856">
    <property type="term" value="C:cytoskeleton"/>
    <property type="evidence" value="ECO:0007669"/>
    <property type="project" value="UniProtKB-SubCell"/>
</dbReference>
<feature type="domain" description="Protein kinase" evidence="22">
    <location>
        <begin position="4"/>
        <end position="284"/>
    </location>
</feature>
<dbReference type="EnsemblMetazoa" id="PHUM293070-RA">
    <property type="protein sequence ID" value="PHUM293070-PA"/>
    <property type="gene ID" value="PHUM293070"/>
</dbReference>
<dbReference type="FunFam" id="3.30.200.20:FF:000071">
    <property type="entry name" value="serine/threonine-protein kinase MAK isoform X1"/>
    <property type="match status" value="1"/>
</dbReference>
<evidence type="ECO:0000256" key="6">
    <source>
        <dbReference type="ARBA" id="ARBA00012513"/>
    </source>
</evidence>
<evidence type="ECO:0000313" key="24">
    <source>
        <dbReference type="EnsemblMetazoa" id="PHUM293070-PA"/>
    </source>
</evidence>
<dbReference type="InterPro" id="IPR008271">
    <property type="entry name" value="Ser/Thr_kinase_AS"/>
</dbReference>
<keyword evidence="15" id="KW-0460">Magnesium</keyword>
<evidence type="ECO:0000256" key="14">
    <source>
        <dbReference type="ARBA" id="ARBA00022840"/>
    </source>
</evidence>
<accession>E0VLS1</accession>
<keyword evidence="18" id="KW-0966">Cell projection</keyword>
<name>E0VLS1_PEDHC</name>
<dbReference type="FunCoup" id="E0VLS1">
    <property type="interactions" value="27"/>
</dbReference>
<keyword evidence="25" id="KW-1185">Reference proteome</keyword>